<evidence type="ECO:0000256" key="1">
    <source>
        <dbReference type="ARBA" id="ARBA00001946"/>
    </source>
</evidence>
<comment type="caution">
    <text evidence="13">The sequence shown here is derived from an EMBL/GenBank/DDBJ whole genome shotgun (WGS) entry which is preliminary data.</text>
</comment>
<evidence type="ECO:0000256" key="2">
    <source>
        <dbReference type="ARBA" id="ARBA00010113"/>
    </source>
</evidence>
<evidence type="ECO:0000256" key="3">
    <source>
        <dbReference type="ARBA" id="ARBA00012511"/>
    </source>
</evidence>
<evidence type="ECO:0000256" key="9">
    <source>
        <dbReference type="ARBA" id="ARBA00022842"/>
    </source>
</evidence>
<evidence type="ECO:0000256" key="10">
    <source>
        <dbReference type="ARBA" id="ARBA00023134"/>
    </source>
</evidence>
<accession>A0A0F9JAG4</accession>
<keyword evidence="9" id="KW-0460">Magnesium</keyword>
<evidence type="ECO:0000259" key="11">
    <source>
        <dbReference type="Pfam" id="PF04446"/>
    </source>
</evidence>
<dbReference type="InterPro" id="IPR024956">
    <property type="entry name" value="tRNAHis_GuaTrfase_cat"/>
</dbReference>
<organism evidence="13">
    <name type="scientific">marine sediment metagenome</name>
    <dbReference type="NCBI Taxonomy" id="412755"/>
    <lineage>
        <taxon>unclassified sequences</taxon>
        <taxon>metagenomes</taxon>
        <taxon>ecological metagenomes</taxon>
    </lineage>
</organism>
<evidence type="ECO:0000256" key="5">
    <source>
        <dbReference type="ARBA" id="ARBA00022694"/>
    </source>
</evidence>
<dbReference type="PANTHER" id="PTHR12729">
    <property type="entry name" value="TRNA(HIS) GUANYLYLTRANSFERASE-RELATED"/>
    <property type="match status" value="1"/>
</dbReference>
<dbReference type="InterPro" id="IPR007537">
    <property type="entry name" value="tRNAHis_GuaTrfase_Thg1"/>
</dbReference>
<dbReference type="GO" id="GO:0008193">
    <property type="term" value="F:tRNA guanylyltransferase activity"/>
    <property type="evidence" value="ECO:0007669"/>
    <property type="project" value="UniProtKB-EC"/>
</dbReference>
<keyword evidence="7" id="KW-0479">Metal-binding</keyword>
<keyword evidence="4" id="KW-0808">Transferase</keyword>
<evidence type="ECO:0000256" key="7">
    <source>
        <dbReference type="ARBA" id="ARBA00022723"/>
    </source>
</evidence>
<dbReference type="Pfam" id="PF04446">
    <property type="entry name" value="Thg1"/>
    <property type="match status" value="1"/>
</dbReference>
<evidence type="ECO:0000259" key="12">
    <source>
        <dbReference type="Pfam" id="PF14413"/>
    </source>
</evidence>
<feature type="domain" description="Thg1 C-terminal" evidence="12">
    <location>
        <begin position="146"/>
        <end position="218"/>
    </location>
</feature>
<reference evidence="13" key="1">
    <citation type="journal article" date="2015" name="Nature">
        <title>Complex archaea that bridge the gap between prokaryotes and eukaryotes.</title>
        <authorList>
            <person name="Spang A."/>
            <person name="Saw J.H."/>
            <person name="Jorgensen S.L."/>
            <person name="Zaremba-Niedzwiedzka K."/>
            <person name="Martijn J."/>
            <person name="Lind A.E."/>
            <person name="van Eijk R."/>
            <person name="Schleper C."/>
            <person name="Guy L."/>
            <person name="Ettema T.J."/>
        </authorList>
    </citation>
    <scope>NUCLEOTIDE SEQUENCE</scope>
</reference>
<dbReference type="GO" id="GO:0005525">
    <property type="term" value="F:GTP binding"/>
    <property type="evidence" value="ECO:0007669"/>
    <property type="project" value="UniProtKB-KW"/>
</dbReference>
<evidence type="ECO:0000256" key="6">
    <source>
        <dbReference type="ARBA" id="ARBA00022695"/>
    </source>
</evidence>
<dbReference type="GO" id="GO:0006400">
    <property type="term" value="P:tRNA modification"/>
    <property type="evidence" value="ECO:0007669"/>
    <property type="project" value="InterPro"/>
</dbReference>
<dbReference type="GO" id="GO:0000287">
    <property type="term" value="F:magnesium ion binding"/>
    <property type="evidence" value="ECO:0007669"/>
    <property type="project" value="InterPro"/>
</dbReference>
<keyword evidence="10" id="KW-0342">GTP-binding</keyword>
<dbReference type="PANTHER" id="PTHR12729:SF1">
    <property type="entry name" value="TRNAHIS GUANYLYLTRANSFERASE CATALYTIC DOMAIN-CONTAINING PROTEIN"/>
    <property type="match status" value="1"/>
</dbReference>
<name>A0A0F9JAG4_9ZZZZ</name>
<dbReference type="EC" id="2.7.7.79" evidence="3"/>
<dbReference type="Gene3D" id="3.30.70.3000">
    <property type="match status" value="1"/>
</dbReference>
<keyword evidence="5" id="KW-0819">tRNA processing</keyword>
<keyword evidence="8" id="KW-0547">Nucleotide-binding</keyword>
<gene>
    <name evidence="13" type="ORF">LCGC14_1479900</name>
</gene>
<dbReference type="InterPro" id="IPR038469">
    <property type="entry name" value="tRNAHis_GuaTrfase_Thg1_sf"/>
</dbReference>
<feature type="domain" description="tRNAHis guanylyltransferase catalytic" evidence="11">
    <location>
        <begin position="8"/>
        <end position="137"/>
    </location>
</feature>
<dbReference type="InterPro" id="IPR025845">
    <property type="entry name" value="Thg1_C_dom"/>
</dbReference>
<sequence length="256" mass="29472">MDTTTLGDRIKNYENSCDTNIIGRLPIIIRADGKNFSRWTKAAKFVKPFDKDLLEAMAHAMRTTAEKIDGCKFAFTQSDEITFVLRNDQSLESTPWFGNRVQKICSVVASMISVHFNRWYGTALAPAYFDTRVFAVPNITEAINSIVWRQNDAVKNSVSAACYYEVAKVTGKKTARKLMHKLNRKQQQELLFKQTGINWNDYPIKFKRGVGCSRVERIVTINGEDCQRSAWEVEYELPTFAKEQQYLKDILRVEEE</sequence>
<dbReference type="AlphaFoldDB" id="A0A0F9JAG4"/>
<dbReference type="Pfam" id="PF14413">
    <property type="entry name" value="Thg1C"/>
    <property type="match status" value="1"/>
</dbReference>
<proteinExistence type="inferred from homology"/>
<evidence type="ECO:0000256" key="4">
    <source>
        <dbReference type="ARBA" id="ARBA00022679"/>
    </source>
</evidence>
<comment type="cofactor">
    <cofactor evidence="1">
        <name>Mg(2+)</name>
        <dbReference type="ChEBI" id="CHEBI:18420"/>
    </cofactor>
</comment>
<evidence type="ECO:0000256" key="8">
    <source>
        <dbReference type="ARBA" id="ARBA00022741"/>
    </source>
</evidence>
<protein>
    <recommendedName>
        <fullName evidence="3">tRNA(His) guanylyltransferase</fullName>
        <ecNumber evidence="3">2.7.7.79</ecNumber>
    </recommendedName>
</protein>
<evidence type="ECO:0000313" key="13">
    <source>
        <dbReference type="EMBL" id="KKM66568.1"/>
    </source>
</evidence>
<dbReference type="EMBL" id="LAZR01010503">
    <property type="protein sequence ID" value="KKM66568.1"/>
    <property type="molecule type" value="Genomic_DNA"/>
</dbReference>
<comment type="similarity">
    <text evidence="2">Belongs to the tRNA(His) guanylyltransferase family.</text>
</comment>
<keyword evidence="6" id="KW-0548">Nucleotidyltransferase</keyword>